<accession>A0ABS5EYK6</accession>
<evidence type="ECO:0000313" key="3">
    <source>
        <dbReference type="Proteomes" id="UP001196870"/>
    </source>
</evidence>
<dbReference type="RefSeq" id="WP_211853047.1">
    <property type="nucleotide sequence ID" value="NZ_JAAGBB010000014.1"/>
</dbReference>
<dbReference type="EMBL" id="JAAGBB010000014">
    <property type="protein sequence ID" value="MBR0665380.1"/>
    <property type="molecule type" value="Genomic_DNA"/>
</dbReference>
<dbReference type="Proteomes" id="UP001196870">
    <property type="component" value="Unassembled WGS sequence"/>
</dbReference>
<comment type="caution">
    <text evidence="2">The sequence shown here is derived from an EMBL/GenBank/DDBJ whole genome shotgun (WGS) entry which is preliminary data.</text>
</comment>
<proteinExistence type="predicted"/>
<keyword evidence="1" id="KW-1133">Transmembrane helix</keyword>
<name>A0ABS5EYK6_9PROT</name>
<feature type="transmembrane region" description="Helical" evidence="1">
    <location>
        <begin position="16"/>
        <end position="34"/>
    </location>
</feature>
<feature type="transmembrane region" description="Helical" evidence="1">
    <location>
        <begin position="170"/>
        <end position="193"/>
    </location>
</feature>
<reference evidence="3" key="1">
    <citation type="journal article" date="2021" name="Syst. Appl. Microbiol.">
        <title>Roseomonas hellenica sp. nov., isolated from roots of wild-growing Alkanna tinctoria.</title>
        <authorList>
            <person name="Rat A."/>
            <person name="Naranjo H.D."/>
            <person name="Lebbe L."/>
            <person name="Cnockaert M."/>
            <person name="Krigas N."/>
            <person name="Grigoriadou K."/>
            <person name="Maloupa E."/>
            <person name="Willems A."/>
        </authorList>
    </citation>
    <scope>NUCLEOTIDE SEQUENCE [LARGE SCALE GENOMIC DNA]</scope>
    <source>
        <strain evidence="3">LMG 31523</strain>
    </source>
</reference>
<feature type="transmembrane region" description="Helical" evidence="1">
    <location>
        <begin position="205"/>
        <end position="224"/>
    </location>
</feature>
<dbReference type="Gene3D" id="1.20.1530.20">
    <property type="match status" value="1"/>
</dbReference>
<organism evidence="2 3">
    <name type="scientific">Plastoroseomonas hellenica</name>
    <dbReference type="NCBI Taxonomy" id="2687306"/>
    <lineage>
        <taxon>Bacteria</taxon>
        <taxon>Pseudomonadati</taxon>
        <taxon>Pseudomonadota</taxon>
        <taxon>Alphaproteobacteria</taxon>
        <taxon>Acetobacterales</taxon>
        <taxon>Acetobacteraceae</taxon>
        <taxon>Plastoroseomonas</taxon>
    </lineage>
</organism>
<evidence type="ECO:0000313" key="2">
    <source>
        <dbReference type="EMBL" id="MBR0665380.1"/>
    </source>
</evidence>
<feature type="transmembrane region" description="Helical" evidence="1">
    <location>
        <begin position="70"/>
        <end position="90"/>
    </location>
</feature>
<feature type="transmembrane region" description="Helical" evidence="1">
    <location>
        <begin position="230"/>
        <end position="252"/>
    </location>
</feature>
<gene>
    <name evidence="2" type="ORF">GXW71_13530</name>
</gene>
<feature type="transmembrane region" description="Helical" evidence="1">
    <location>
        <begin position="131"/>
        <end position="150"/>
    </location>
</feature>
<sequence>MFTASLEGLASLGRQGPRALAALVLIGIAFPPLGRLVRPWLAEAVFLLLVLSFLQLDVARLRAHLRRPGLILAATAWTALGVPLIFHALAGLAGLREKDPGLFLGLMLQGLASPMMAAPSLAALMGLDATLVLITLVTGTVLLPFVAPVLTQLLLGEALAVSPTALGTRLGAILTGSVLLALVLRRLIGVAAIERHRDAVNGVNILVLLVFVAAVMGDVAVMAWADPIVFAGMTVLAFAVFAALLLGTALLFRWAGRIDALSLGIMASQRNMGLMVAAVGGALPSTTWLYFSLCQFPIYLSPLLLRPLIKARRLPER</sequence>
<keyword evidence="1" id="KW-0472">Membrane</keyword>
<evidence type="ECO:0000256" key="1">
    <source>
        <dbReference type="SAM" id="Phobius"/>
    </source>
</evidence>
<feature type="transmembrane region" description="Helical" evidence="1">
    <location>
        <begin position="102"/>
        <end position="124"/>
    </location>
</feature>
<protein>
    <submittedName>
        <fullName evidence="2">Na+-dependent transporter</fullName>
    </submittedName>
</protein>
<dbReference type="InterPro" id="IPR038770">
    <property type="entry name" value="Na+/solute_symporter_sf"/>
</dbReference>
<keyword evidence="1" id="KW-0812">Transmembrane</keyword>
<keyword evidence="3" id="KW-1185">Reference proteome</keyword>
<feature type="transmembrane region" description="Helical" evidence="1">
    <location>
        <begin position="272"/>
        <end position="291"/>
    </location>
</feature>